<keyword evidence="2" id="KW-1185">Reference proteome</keyword>
<organism evidence="1 2">
    <name type="scientific">Rhipicephalus microplus</name>
    <name type="common">Cattle tick</name>
    <name type="synonym">Boophilus microplus</name>
    <dbReference type="NCBI Taxonomy" id="6941"/>
    <lineage>
        <taxon>Eukaryota</taxon>
        <taxon>Metazoa</taxon>
        <taxon>Ecdysozoa</taxon>
        <taxon>Arthropoda</taxon>
        <taxon>Chelicerata</taxon>
        <taxon>Arachnida</taxon>
        <taxon>Acari</taxon>
        <taxon>Parasitiformes</taxon>
        <taxon>Ixodida</taxon>
        <taxon>Ixodoidea</taxon>
        <taxon>Ixodidae</taxon>
        <taxon>Rhipicephalinae</taxon>
        <taxon>Rhipicephalus</taxon>
        <taxon>Boophilus</taxon>
    </lineage>
</organism>
<name>A0A9J6DWW8_RHIMP</name>
<sequence>MSKDAYDGLAQNLTEKMKRTLTPASDGVFSKNCLGMVTVKGTICVHCRYLRKSLLARKSKLKKKRVTHNLSHKLRMANQKTKRIASRLCTLAGQVRAMKEENSRLSDETFLGRIKELPPKQQEAALHMFKAAKRKSVRGMRYSKEWILECLIMRMKGPKLY</sequence>
<proteinExistence type="predicted"/>
<evidence type="ECO:0000313" key="1">
    <source>
        <dbReference type="EMBL" id="KAH8026394.1"/>
    </source>
</evidence>
<dbReference type="Proteomes" id="UP000821866">
    <property type="component" value="Unassembled WGS sequence"/>
</dbReference>
<reference evidence="1" key="1">
    <citation type="journal article" date="2020" name="Cell">
        <title>Large-Scale Comparative Analyses of Tick Genomes Elucidate Their Genetic Diversity and Vector Capacities.</title>
        <authorList>
            <consortium name="Tick Genome and Microbiome Consortium (TIGMIC)"/>
            <person name="Jia N."/>
            <person name="Wang J."/>
            <person name="Shi W."/>
            <person name="Du L."/>
            <person name="Sun Y."/>
            <person name="Zhan W."/>
            <person name="Jiang J.F."/>
            <person name="Wang Q."/>
            <person name="Zhang B."/>
            <person name="Ji P."/>
            <person name="Bell-Sakyi L."/>
            <person name="Cui X.M."/>
            <person name="Yuan T.T."/>
            <person name="Jiang B.G."/>
            <person name="Yang W.F."/>
            <person name="Lam T.T."/>
            <person name="Chang Q.C."/>
            <person name="Ding S.J."/>
            <person name="Wang X.J."/>
            <person name="Zhu J.G."/>
            <person name="Ruan X.D."/>
            <person name="Zhao L."/>
            <person name="Wei J.T."/>
            <person name="Ye R.Z."/>
            <person name="Que T.C."/>
            <person name="Du C.H."/>
            <person name="Zhou Y.H."/>
            <person name="Cheng J.X."/>
            <person name="Dai P.F."/>
            <person name="Guo W.B."/>
            <person name="Han X.H."/>
            <person name="Huang E.J."/>
            <person name="Li L.F."/>
            <person name="Wei W."/>
            <person name="Gao Y.C."/>
            <person name="Liu J.Z."/>
            <person name="Shao H.Z."/>
            <person name="Wang X."/>
            <person name="Wang C.C."/>
            <person name="Yang T.C."/>
            <person name="Huo Q.B."/>
            <person name="Li W."/>
            <person name="Chen H.Y."/>
            <person name="Chen S.E."/>
            <person name="Zhou L.G."/>
            <person name="Ni X.B."/>
            <person name="Tian J.H."/>
            <person name="Sheng Y."/>
            <person name="Liu T."/>
            <person name="Pan Y.S."/>
            <person name="Xia L.Y."/>
            <person name="Li J."/>
            <person name="Zhao F."/>
            <person name="Cao W.C."/>
        </authorList>
    </citation>
    <scope>NUCLEOTIDE SEQUENCE</scope>
    <source>
        <strain evidence="1">Rmic-2018</strain>
    </source>
</reference>
<dbReference type="EMBL" id="JABSTU010000007">
    <property type="protein sequence ID" value="KAH8026394.1"/>
    <property type="molecule type" value="Genomic_DNA"/>
</dbReference>
<comment type="caution">
    <text evidence="1">The sequence shown here is derived from an EMBL/GenBank/DDBJ whole genome shotgun (WGS) entry which is preliminary data.</text>
</comment>
<dbReference type="AlphaFoldDB" id="A0A9J6DWW8"/>
<protein>
    <submittedName>
        <fullName evidence="1">Uncharacterized protein</fullName>
    </submittedName>
</protein>
<accession>A0A9J6DWW8</accession>
<reference evidence="1" key="2">
    <citation type="submission" date="2021-09" db="EMBL/GenBank/DDBJ databases">
        <authorList>
            <person name="Jia N."/>
            <person name="Wang J."/>
            <person name="Shi W."/>
            <person name="Du L."/>
            <person name="Sun Y."/>
            <person name="Zhan W."/>
            <person name="Jiang J."/>
            <person name="Wang Q."/>
            <person name="Zhang B."/>
            <person name="Ji P."/>
            <person name="Sakyi L.B."/>
            <person name="Cui X."/>
            <person name="Yuan T."/>
            <person name="Jiang B."/>
            <person name="Yang W."/>
            <person name="Lam T.T.-Y."/>
            <person name="Chang Q."/>
            <person name="Ding S."/>
            <person name="Wang X."/>
            <person name="Zhu J."/>
            <person name="Ruan X."/>
            <person name="Zhao L."/>
            <person name="Wei J."/>
            <person name="Que T."/>
            <person name="Du C."/>
            <person name="Cheng J."/>
            <person name="Dai P."/>
            <person name="Han X."/>
            <person name="Huang E."/>
            <person name="Gao Y."/>
            <person name="Liu J."/>
            <person name="Shao H."/>
            <person name="Ye R."/>
            <person name="Li L."/>
            <person name="Wei W."/>
            <person name="Wang X."/>
            <person name="Wang C."/>
            <person name="Huo Q."/>
            <person name="Li W."/>
            <person name="Guo W."/>
            <person name="Chen H."/>
            <person name="Chen S."/>
            <person name="Zhou L."/>
            <person name="Zhou L."/>
            <person name="Ni X."/>
            <person name="Tian J."/>
            <person name="Zhou Y."/>
            <person name="Sheng Y."/>
            <person name="Liu T."/>
            <person name="Pan Y."/>
            <person name="Xia L."/>
            <person name="Li J."/>
            <person name="Zhao F."/>
            <person name="Cao W."/>
        </authorList>
    </citation>
    <scope>NUCLEOTIDE SEQUENCE</scope>
    <source>
        <strain evidence="1">Rmic-2018</strain>
        <tissue evidence="1">Larvae</tissue>
    </source>
</reference>
<evidence type="ECO:0000313" key="2">
    <source>
        <dbReference type="Proteomes" id="UP000821866"/>
    </source>
</evidence>
<dbReference type="VEuPathDB" id="VectorBase:LOC119181632"/>
<gene>
    <name evidence="1" type="ORF">HPB51_020378</name>
</gene>